<keyword evidence="3" id="KW-1185">Reference proteome</keyword>
<reference evidence="2 3" key="1">
    <citation type="journal article" date="2016" name="Environ. Microbiol.">
        <title>New Methyloceanibacter diversity from North Sea sediments includes methanotroph containing solely the soluble methane monooxygenase.</title>
        <authorList>
            <person name="Vekeman B."/>
            <person name="Kerckhof F.M."/>
            <person name="Cremers G."/>
            <person name="de Vos P."/>
            <person name="Vandamme P."/>
            <person name="Boon N."/>
            <person name="Op den Camp H.J."/>
            <person name="Heylen K."/>
        </authorList>
    </citation>
    <scope>NUCLEOTIDE SEQUENCE [LARGE SCALE GENOMIC DNA]</scope>
    <source>
        <strain evidence="2 3">R-67177</strain>
    </source>
</reference>
<dbReference type="Proteomes" id="UP000095042">
    <property type="component" value="Unassembled WGS sequence"/>
</dbReference>
<evidence type="ECO:0000256" key="1">
    <source>
        <dbReference type="SAM" id="MobiDB-lite"/>
    </source>
</evidence>
<gene>
    <name evidence="2" type="ORF">AUC71_16970</name>
</gene>
<sequence length="71" mass="7185">MGGPAAALATETEAPATEAPVVPDGDPAPPHANGEQADAPDQAAPDDDIMQNFTRHRPGACPEGPPCKVED</sequence>
<dbReference type="AlphaFoldDB" id="A0A1E3W8I3"/>
<comment type="caution">
    <text evidence="2">The sequence shown here is derived from an EMBL/GenBank/DDBJ whole genome shotgun (WGS) entry which is preliminary data.</text>
</comment>
<feature type="region of interest" description="Disordered" evidence="1">
    <location>
        <begin position="1"/>
        <end position="71"/>
    </location>
</feature>
<organism evidence="2 3">
    <name type="scientific">Methyloceanibacter marginalis</name>
    <dbReference type="NCBI Taxonomy" id="1774971"/>
    <lineage>
        <taxon>Bacteria</taxon>
        <taxon>Pseudomonadati</taxon>
        <taxon>Pseudomonadota</taxon>
        <taxon>Alphaproteobacteria</taxon>
        <taxon>Hyphomicrobiales</taxon>
        <taxon>Hyphomicrobiaceae</taxon>
        <taxon>Methyloceanibacter</taxon>
    </lineage>
</organism>
<name>A0A1E3W8I3_9HYPH</name>
<accession>A0A1E3W8I3</accession>
<evidence type="ECO:0000313" key="2">
    <source>
        <dbReference type="EMBL" id="ODS02135.1"/>
    </source>
</evidence>
<feature type="compositionally biased region" description="Low complexity" evidence="1">
    <location>
        <begin position="1"/>
        <end position="25"/>
    </location>
</feature>
<dbReference type="EMBL" id="LPWD01000402">
    <property type="protein sequence ID" value="ODS02135.1"/>
    <property type="molecule type" value="Genomic_DNA"/>
</dbReference>
<proteinExistence type="predicted"/>
<evidence type="ECO:0000313" key="3">
    <source>
        <dbReference type="Proteomes" id="UP000095042"/>
    </source>
</evidence>
<protein>
    <submittedName>
        <fullName evidence="2">Uncharacterized protein</fullName>
    </submittedName>
</protein>